<dbReference type="Proteomes" id="UP000002487">
    <property type="component" value="Chromosome"/>
</dbReference>
<organism evidence="1 2">
    <name type="scientific">Methanosarcina acetivorans (strain ATCC 35395 / DSM 2834 / JCM 12185 / C2A)</name>
    <dbReference type="NCBI Taxonomy" id="188937"/>
    <lineage>
        <taxon>Archaea</taxon>
        <taxon>Methanobacteriati</taxon>
        <taxon>Methanobacteriota</taxon>
        <taxon>Stenosarchaea group</taxon>
        <taxon>Methanomicrobia</taxon>
        <taxon>Methanosarcinales</taxon>
        <taxon>Methanosarcinaceae</taxon>
        <taxon>Methanosarcina</taxon>
    </lineage>
</organism>
<gene>
    <name evidence="1" type="ordered locus">MA_3659</name>
</gene>
<evidence type="ECO:0000313" key="1">
    <source>
        <dbReference type="EMBL" id="AAM07014.1"/>
    </source>
</evidence>
<reference evidence="1 2" key="1">
    <citation type="journal article" date="2002" name="Genome Res.">
        <title>The genome of Methanosarcina acetivorans reveals extensive metabolic and physiological diversity.</title>
        <authorList>
            <person name="Galagan J.E."/>
            <person name="Nusbaum C."/>
            <person name="Roy A."/>
            <person name="Endrizzi M.G."/>
            <person name="Macdonald P."/>
            <person name="FitzHugh W."/>
            <person name="Calvo S."/>
            <person name="Engels R."/>
            <person name="Smirnov S."/>
            <person name="Atnoor D."/>
            <person name="Brown A."/>
            <person name="Allen N."/>
            <person name="Naylor J."/>
            <person name="Stange-Thomann N."/>
            <person name="DeArellano K."/>
            <person name="Johnson R."/>
            <person name="Linton L."/>
            <person name="McEwan P."/>
            <person name="McKernan K."/>
            <person name="Talamas J."/>
            <person name="Tirrell A."/>
            <person name="Ye W."/>
            <person name="Zimmer A."/>
            <person name="Barber R.D."/>
            <person name="Cann I."/>
            <person name="Graham D.E."/>
            <person name="Grahame D.A."/>
            <person name="Guss A."/>
            <person name="Hedderich R."/>
            <person name="Ingram-Smith C."/>
            <person name="Kuettner C.H."/>
            <person name="Krzycki J.A."/>
            <person name="Leigh J.A."/>
            <person name="Li W."/>
            <person name="Liu J."/>
            <person name="Mukhopadhyay B."/>
            <person name="Reeve J.N."/>
            <person name="Smith K."/>
            <person name="Springer T.A."/>
            <person name="Umayam L.A."/>
            <person name="White O."/>
            <person name="White R.H."/>
            <person name="de Macario E.C."/>
            <person name="Ferry J.G."/>
            <person name="Jarrell K.F."/>
            <person name="Jing H."/>
            <person name="Macario A.J.L."/>
            <person name="Paulsen I."/>
            <person name="Pritchett M."/>
            <person name="Sowers K.R."/>
            <person name="Swanson R.V."/>
            <person name="Zinder S.H."/>
            <person name="Lander E."/>
            <person name="Metcalf W.W."/>
            <person name="Birren B."/>
        </authorList>
    </citation>
    <scope>NUCLEOTIDE SEQUENCE [LARGE SCALE GENOMIC DNA]</scope>
    <source>
        <strain evidence="2">ATCC 35395 / DSM 2834 / JCM 12185 / C2A</strain>
    </source>
</reference>
<protein>
    <submittedName>
        <fullName evidence="1">Uncharacterized protein</fullName>
    </submittedName>
</protein>
<accession>Q8TJW8</accession>
<keyword evidence="2" id="KW-1185">Reference proteome</keyword>
<dbReference type="EnsemblBacteria" id="AAM07014">
    <property type="protein sequence ID" value="AAM07014"/>
    <property type="gene ID" value="MA_3659"/>
</dbReference>
<dbReference type="EMBL" id="AE010299">
    <property type="protein sequence ID" value="AAM07014.1"/>
    <property type="molecule type" value="Genomic_DNA"/>
</dbReference>
<dbReference type="HOGENOM" id="CLU_2662291_0_0_2"/>
<sequence length="75" mass="8726">MVKAIYIREHRLIEDIPAIRYWMDGSAISSNSPTRFSHPTWECVPITDSRGAFSHFHDLADKAFWPFGLFEPVFL</sequence>
<proteinExistence type="predicted"/>
<evidence type="ECO:0000313" key="2">
    <source>
        <dbReference type="Proteomes" id="UP000002487"/>
    </source>
</evidence>
<dbReference type="AlphaFoldDB" id="Q8TJW8"/>
<dbReference type="InParanoid" id="Q8TJW8"/>
<name>Q8TJW8_METAC</name>
<dbReference type="KEGG" id="mac:MA_3659"/>